<evidence type="ECO:0000313" key="2">
    <source>
        <dbReference type="EMBL" id="CAF9924131.1"/>
    </source>
</evidence>
<dbReference type="OrthoDB" id="2157530at2759"/>
<evidence type="ECO:0000259" key="1">
    <source>
        <dbReference type="Pfam" id="PF06985"/>
    </source>
</evidence>
<dbReference type="AlphaFoldDB" id="A0A8H3FDR8"/>
<dbReference type="Proteomes" id="UP000664203">
    <property type="component" value="Unassembled WGS sequence"/>
</dbReference>
<keyword evidence="3" id="KW-1185">Reference proteome</keyword>
<comment type="caution">
    <text evidence="2">The sequence shown here is derived from an EMBL/GenBank/DDBJ whole genome shotgun (WGS) entry which is preliminary data.</text>
</comment>
<feature type="domain" description="Heterokaryon incompatibility" evidence="1">
    <location>
        <begin position="3"/>
        <end position="103"/>
    </location>
</feature>
<sequence length="524" mass="60449">MKRTMWIDVLCINQDDVYERNNQVSRMKNIYENANLVIVWLGQEADKSHLAFETLGAMADQSRHLDQSLTPSVNPELLDREHINSLICFISRQWWKRVWTVQETVLAPHLLFFCGSQTIEGQRVFSAMRNYFAHLGNCCGGVGSGSFAPPVLELVFPLRDVEFLHLHRERHGQIDLTKILTAFRQRECFDARDKIYGFLGLATGNLEGFLMPNYQQSTQRTFEQATLELVRRTRNLEMLSHLDGTIHPNHPSWVPTWTKFEDEESFHLMTARLDRALFYNACGDKKADLVSLSPGKASVSGILFDCIEKTGEFVNKKPEDCVHKFKNWRTMAERTPNPEAPYSSQAFGSDNEFWITLVNAALDDKERAGQSFDHMIRIREQHGKYKPWYEEWWASLESEHVKRQLGASSFHNAVRSSTTDRRFLISKSRYIGIGPPGARAGDLIAILHGGRQPYILRASTSLVELKGIKYPQYYMLGDAYIHNLMNGEVITLEETDQVKEQTLILILQKQFRLTRIYIVNINYY</sequence>
<dbReference type="Pfam" id="PF26639">
    <property type="entry name" value="Het-6_barrel"/>
    <property type="match status" value="1"/>
</dbReference>
<evidence type="ECO:0000313" key="3">
    <source>
        <dbReference type="Proteomes" id="UP000664203"/>
    </source>
</evidence>
<protein>
    <recommendedName>
        <fullName evidence="1">Heterokaryon incompatibility domain-containing protein</fullName>
    </recommendedName>
</protein>
<dbReference type="EMBL" id="CAJPDR010000182">
    <property type="protein sequence ID" value="CAF9924131.1"/>
    <property type="molecule type" value="Genomic_DNA"/>
</dbReference>
<accession>A0A8H3FDR8</accession>
<reference evidence="2" key="1">
    <citation type="submission" date="2021-03" db="EMBL/GenBank/DDBJ databases">
        <authorList>
            <person name="Tagirdzhanova G."/>
        </authorList>
    </citation>
    <scope>NUCLEOTIDE SEQUENCE</scope>
</reference>
<dbReference type="Pfam" id="PF06985">
    <property type="entry name" value="HET"/>
    <property type="match status" value="1"/>
</dbReference>
<name>A0A8H3FDR8_9LECA</name>
<dbReference type="PANTHER" id="PTHR24148:SF73">
    <property type="entry name" value="HET DOMAIN PROTEIN (AFU_ORTHOLOGUE AFUA_8G01020)"/>
    <property type="match status" value="1"/>
</dbReference>
<organism evidence="2 3">
    <name type="scientific">Alectoria fallacina</name>
    <dbReference type="NCBI Taxonomy" id="1903189"/>
    <lineage>
        <taxon>Eukaryota</taxon>
        <taxon>Fungi</taxon>
        <taxon>Dikarya</taxon>
        <taxon>Ascomycota</taxon>
        <taxon>Pezizomycotina</taxon>
        <taxon>Lecanoromycetes</taxon>
        <taxon>OSLEUM clade</taxon>
        <taxon>Lecanoromycetidae</taxon>
        <taxon>Lecanorales</taxon>
        <taxon>Lecanorineae</taxon>
        <taxon>Parmeliaceae</taxon>
        <taxon>Alectoria</taxon>
    </lineage>
</organism>
<proteinExistence type="predicted"/>
<dbReference type="PANTHER" id="PTHR24148">
    <property type="entry name" value="ANKYRIN REPEAT DOMAIN-CONTAINING PROTEIN 39 HOMOLOG-RELATED"/>
    <property type="match status" value="1"/>
</dbReference>
<dbReference type="InterPro" id="IPR010730">
    <property type="entry name" value="HET"/>
</dbReference>
<dbReference type="InterPro" id="IPR052895">
    <property type="entry name" value="HetReg/Transcr_Mod"/>
</dbReference>
<gene>
    <name evidence="2" type="ORF">ALECFALPRED_002687</name>
</gene>